<dbReference type="InterPro" id="IPR037175">
    <property type="entry name" value="KFase_sf"/>
</dbReference>
<proteinExistence type="predicted"/>
<name>A0A286RHI1_9BACT</name>
<dbReference type="RefSeq" id="WP_095415478.1">
    <property type="nucleotide sequence ID" value="NZ_CP018477.1"/>
</dbReference>
<dbReference type="EMBL" id="CP018477">
    <property type="protein sequence ID" value="ASV75410.1"/>
    <property type="molecule type" value="Genomic_DNA"/>
</dbReference>
<evidence type="ECO:0000313" key="1">
    <source>
        <dbReference type="EMBL" id="ASV75410.1"/>
    </source>
</evidence>
<organism evidence="1 2">
    <name type="scientific">Thermogutta terrifontis</name>
    <dbReference type="NCBI Taxonomy" id="1331910"/>
    <lineage>
        <taxon>Bacteria</taxon>
        <taxon>Pseudomonadati</taxon>
        <taxon>Planctomycetota</taxon>
        <taxon>Planctomycetia</taxon>
        <taxon>Pirellulales</taxon>
        <taxon>Thermoguttaceae</taxon>
        <taxon>Thermogutta</taxon>
    </lineage>
</organism>
<dbReference type="AlphaFoldDB" id="A0A286RHI1"/>
<dbReference type="PANTHER" id="PTHR31118">
    <property type="entry name" value="CYCLASE-LIKE PROTEIN 2"/>
    <property type="match status" value="1"/>
</dbReference>
<protein>
    <submittedName>
        <fullName evidence="1">Metal-dependent hydrolase</fullName>
    </submittedName>
</protein>
<dbReference type="PANTHER" id="PTHR31118:SF12">
    <property type="entry name" value="CYCLASE-LIKE PROTEIN 2"/>
    <property type="match status" value="1"/>
</dbReference>
<accession>A0A286RHI1</accession>
<dbReference type="GO" id="GO:0019441">
    <property type="term" value="P:L-tryptophan catabolic process to kynurenine"/>
    <property type="evidence" value="ECO:0007669"/>
    <property type="project" value="InterPro"/>
</dbReference>
<dbReference type="SUPFAM" id="SSF102198">
    <property type="entry name" value="Putative cyclase"/>
    <property type="match status" value="1"/>
</dbReference>
<dbReference type="Gene3D" id="3.50.30.50">
    <property type="entry name" value="Putative cyclase"/>
    <property type="match status" value="1"/>
</dbReference>
<dbReference type="Pfam" id="PF04199">
    <property type="entry name" value="Cyclase"/>
    <property type="match status" value="1"/>
</dbReference>
<dbReference type="OrthoDB" id="9796085at2"/>
<sequence length="218" mass="24116">MPKIIDLSLPLTDGGPSYPKDPPLRIEVYRRLPDDGCNVTQITMGTHQGTHCDAPFHFLEEGRPVDQVPLERFYGPATLVDLAPGGELPPKTPITPDMLQPFAKYFREGSRVICRTGWYRRFGQPEYFIDLPSLTVEAAQWIAARRISLLGIDMPTPSKIAGHEVHRILLAPGAEIVLVEALTNLDALPQEFIFAGFPLKLVGRDGSPIRAVAIIPDE</sequence>
<keyword evidence="2" id="KW-1185">Reference proteome</keyword>
<dbReference type="InterPro" id="IPR007325">
    <property type="entry name" value="KFase/CYL"/>
</dbReference>
<dbReference type="GO" id="GO:0004061">
    <property type="term" value="F:arylformamidase activity"/>
    <property type="evidence" value="ECO:0007669"/>
    <property type="project" value="InterPro"/>
</dbReference>
<keyword evidence="1" id="KW-0378">Hydrolase</keyword>
<reference evidence="1 2" key="1">
    <citation type="journal article" name="Front. Microbiol.">
        <title>Sugar Metabolism of the First Thermophilic Planctomycete Thermogutta terrifontis: Comparative Genomic and Transcriptomic Approaches.</title>
        <authorList>
            <person name="Elcheninov A.G."/>
            <person name="Menzel P."/>
            <person name="Gudbergsdottir S.R."/>
            <person name="Slesarev A.I."/>
            <person name="Kadnikov V.V."/>
            <person name="Krogh A."/>
            <person name="Bonch-Osmolovskaya E.A."/>
            <person name="Peng X."/>
            <person name="Kublanov I.V."/>
        </authorList>
    </citation>
    <scope>NUCLEOTIDE SEQUENCE [LARGE SCALE GENOMIC DNA]</scope>
    <source>
        <strain evidence="1 2">R1</strain>
    </source>
</reference>
<dbReference type="KEGG" id="ttf:THTE_2808"/>
<evidence type="ECO:0000313" key="2">
    <source>
        <dbReference type="Proteomes" id="UP000215086"/>
    </source>
</evidence>
<gene>
    <name evidence="1" type="ORF">THTE_2808</name>
</gene>
<dbReference type="Proteomes" id="UP000215086">
    <property type="component" value="Chromosome"/>
</dbReference>